<keyword evidence="11" id="KW-0902">Two-component regulatory system</keyword>
<evidence type="ECO:0000256" key="8">
    <source>
        <dbReference type="ARBA" id="ARBA00022777"/>
    </source>
</evidence>
<protein>
    <recommendedName>
        <fullName evidence="3">histidine kinase</fullName>
        <ecNumber evidence="3">2.7.13.3</ecNumber>
    </recommendedName>
</protein>
<name>A0A1E3LUI6_9SPHN</name>
<keyword evidence="4" id="KW-0597">Phosphoprotein</keyword>
<dbReference type="GO" id="GO:0005524">
    <property type="term" value="F:ATP binding"/>
    <property type="evidence" value="ECO:0007669"/>
    <property type="project" value="UniProtKB-KW"/>
</dbReference>
<dbReference type="PANTHER" id="PTHR41523">
    <property type="entry name" value="TWO-COMPONENT SYSTEM SENSOR PROTEIN"/>
    <property type="match status" value="1"/>
</dbReference>
<feature type="transmembrane region" description="Helical" evidence="13">
    <location>
        <begin position="77"/>
        <end position="93"/>
    </location>
</feature>
<accession>A0A1E3LUI6</accession>
<comment type="catalytic activity">
    <reaction evidence="1">
        <text>ATP + protein L-histidine = ADP + protein N-phospho-L-histidine.</text>
        <dbReference type="EC" id="2.7.13.3"/>
    </reaction>
</comment>
<keyword evidence="6 13" id="KW-0812">Transmembrane</keyword>
<evidence type="ECO:0000256" key="1">
    <source>
        <dbReference type="ARBA" id="ARBA00000085"/>
    </source>
</evidence>
<evidence type="ECO:0000256" key="7">
    <source>
        <dbReference type="ARBA" id="ARBA00022741"/>
    </source>
</evidence>
<dbReference type="SMART" id="SM00387">
    <property type="entry name" value="HATPase_c"/>
    <property type="match status" value="1"/>
</dbReference>
<dbReference type="Pfam" id="PF13493">
    <property type="entry name" value="DUF4118"/>
    <property type="match status" value="1"/>
</dbReference>
<dbReference type="SUPFAM" id="SSF55874">
    <property type="entry name" value="ATPase domain of HSP90 chaperone/DNA topoisomerase II/histidine kinase"/>
    <property type="match status" value="1"/>
</dbReference>
<keyword evidence="5" id="KW-0808">Transferase</keyword>
<evidence type="ECO:0000256" key="3">
    <source>
        <dbReference type="ARBA" id="ARBA00012438"/>
    </source>
</evidence>
<feature type="transmembrane region" description="Helical" evidence="13">
    <location>
        <begin position="28"/>
        <end position="48"/>
    </location>
</feature>
<evidence type="ECO:0000256" key="2">
    <source>
        <dbReference type="ARBA" id="ARBA00004141"/>
    </source>
</evidence>
<dbReference type="InterPro" id="IPR025201">
    <property type="entry name" value="KdpD_TM"/>
</dbReference>
<evidence type="ECO:0000256" key="6">
    <source>
        <dbReference type="ARBA" id="ARBA00022692"/>
    </source>
</evidence>
<evidence type="ECO:0000256" key="4">
    <source>
        <dbReference type="ARBA" id="ARBA00022553"/>
    </source>
</evidence>
<dbReference type="PROSITE" id="PS50109">
    <property type="entry name" value="HIS_KIN"/>
    <property type="match status" value="1"/>
</dbReference>
<dbReference type="STRING" id="1888892.BFL28_18130"/>
<dbReference type="InterPro" id="IPR005467">
    <property type="entry name" value="His_kinase_dom"/>
</dbReference>
<keyword evidence="9" id="KW-0067">ATP-binding</keyword>
<evidence type="ECO:0000313" key="15">
    <source>
        <dbReference type="EMBL" id="ODP37394.1"/>
    </source>
</evidence>
<dbReference type="PANTHER" id="PTHR41523:SF8">
    <property type="entry name" value="ETHYLENE RESPONSE SENSOR PROTEIN"/>
    <property type="match status" value="1"/>
</dbReference>
<comment type="subcellular location">
    <subcellularLocation>
        <location evidence="2">Membrane</location>
        <topology evidence="2">Multi-pass membrane protein</topology>
    </subcellularLocation>
</comment>
<dbReference type="GO" id="GO:0016020">
    <property type="term" value="C:membrane"/>
    <property type="evidence" value="ECO:0007669"/>
    <property type="project" value="UniProtKB-SubCell"/>
</dbReference>
<feature type="transmembrane region" description="Helical" evidence="13">
    <location>
        <begin position="105"/>
        <end position="125"/>
    </location>
</feature>
<evidence type="ECO:0000259" key="14">
    <source>
        <dbReference type="PROSITE" id="PS50109"/>
    </source>
</evidence>
<dbReference type="GO" id="GO:0000160">
    <property type="term" value="P:phosphorelay signal transduction system"/>
    <property type="evidence" value="ECO:0007669"/>
    <property type="project" value="UniProtKB-KW"/>
</dbReference>
<evidence type="ECO:0000256" key="5">
    <source>
        <dbReference type="ARBA" id="ARBA00022679"/>
    </source>
</evidence>
<keyword evidence="12 13" id="KW-0472">Membrane</keyword>
<comment type="caution">
    <text evidence="15">The sequence shown here is derived from an EMBL/GenBank/DDBJ whole genome shotgun (WGS) entry which is preliminary data.</text>
</comment>
<dbReference type="InterPro" id="IPR036890">
    <property type="entry name" value="HATPase_C_sf"/>
</dbReference>
<evidence type="ECO:0000256" key="13">
    <source>
        <dbReference type="SAM" id="Phobius"/>
    </source>
</evidence>
<feature type="domain" description="Histidine kinase" evidence="14">
    <location>
        <begin position="153"/>
        <end position="346"/>
    </location>
</feature>
<dbReference type="Gene3D" id="3.30.565.10">
    <property type="entry name" value="Histidine kinase-like ATPase, C-terminal domain"/>
    <property type="match status" value="1"/>
</dbReference>
<reference evidence="15 16" key="1">
    <citation type="submission" date="2016-08" db="EMBL/GenBank/DDBJ databases">
        <title>Draft genome of the agarase producing Sphingomonas sp. MCT13.</title>
        <authorList>
            <person name="D'Andrea M.M."/>
            <person name="Rossolini G.M."/>
            <person name="Thaller M.C."/>
        </authorList>
    </citation>
    <scope>NUCLEOTIDE SEQUENCE [LARGE SCALE GENOMIC DNA]</scope>
    <source>
        <strain evidence="15 16">MCT13</strain>
    </source>
</reference>
<dbReference type="EMBL" id="MDDS01000031">
    <property type="protein sequence ID" value="ODP37394.1"/>
    <property type="molecule type" value="Genomic_DNA"/>
</dbReference>
<evidence type="ECO:0000256" key="10">
    <source>
        <dbReference type="ARBA" id="ARBA00022989"/>
    </source>
</evidence>
<proteinExistence type="predicted"/>
<dbReference type="InterPro" id="IPR011495">
    <property type="entry name" value="Sig_transdc_His_kin_sub2_dim/P"/>
</dbReference>
<dbReference type="Pfam" id="PF07568">
    <property type="entry name" value="HisKA_2"/>
    <property type="match status" value="1"/>
</dbReference>
<keyword evidence="8 15" id="KW-0418">Kinase</keyword>
<dbReference type="EC" id="2.7.13.3" evidence="3"/>
<organism evidence="15 16">
    <name type="scientific">Sphingomonas turrisvirgatae</name>
    <dbReference type="NCBI Taxonomy" id="1888892"/>
    <lineage>
        <taxon>Bacteria</taxon>
        <taxon>Pseudomonadati</taxon>
        <taxon>Pseudomonadota</taxon>
        <taxon>Alphaproteobacteria</taxon>
        <taxon>Sphingomonadales</taxon>
        <taxon>Sphingomonadaceae</taxon>
        <taxon>Sphingomonas</taxon>
    </lineage>
</organism>
<dbReference type="InterPro" id="IPR038318">
    <property type="entry name" value="KdpD_sf"/>
</dbReference>
<dbReference type="Proteomes" id="UP000094487">
    <property type="component" value="Unassembled WGS sequence"/>
</dbReference>
<dbReference type="GO" id="GO:0004673">
    <property type="term" value="F:protein histidine kinase activity"/>
    <property type="evidence" value="ECO:0007669"/>
    <property type="project" value="UniProtKB-EC"/>
</dbReference>
<sequence length="350" mass="37597">MPAHRRKRVSASLKRVLERLPLAADRPWIGYAVAFLVSVLALLVRFALDASLPPGFPYVTFFPAVVTASFLFGRGPGILTAVLCGVAALYFFIPPFRTFNLGRGTGLAVGLYVAVVTVDILLIDWMQRANARLQRERERGEELAARAELLFHELQHRVSNNLQMIGSVLSLQRRKVTDPAASQALGDAVAKLQTIGRIQRQLYNSDGAHLALDRFLPDLAQDLVTASGQPGIGCTVDCQAGVQLEPHAAIPVALIVAEAVANAIEHGFGDRDGGSITIRVARDNGWLDLAIIDDGIGPPAGFDAARSDSLGLRIARTLAEQLGGEFTLARHAAGGAVTRLHFPLDRRAPA</sequence>
<evidence type="ECO:0000313" key="16">
    <source>
        <dbReference type="Proteomes" id="UP000094487"/>
    </source>
</evidence>
<evidence type="ECO:0000256" key="9">
    <source>
        <dbReference type="ARBA" id="ARBA00022840"/>
    </source>
</evidence>
<dbReference type="Gene3D" id="1.20.120.620">
    <property type="entry name" value="Backbone structure of the membrane domain of e. Coli histidine kinase receptor kdpd"/>
    <property type="match status" value="1"/>
</dbReference>
<keyword evidence="16" id="KW-1185">Reference proteome</keyword>
<evidence type="ECO:0000256" key="12">
    <source>
        <dbReference type="ARBA" id="ARBA00023136"/>
    </source>
</evidence>
<dbReference type="InterPro" id="IPR003594">
    <property type="entry name" value="HATPase_dom"/>
</dbReference>
<dbReference type="AlphaFoldDB" id="A0A1E3LUI6"/>
<dbReference type="Pfam" id="PF02518">
    <property type="entry name" value="HATPase_c"/>
    <property type="match status" value="1"/>
</dbReference>
<gene>
    <name evidence="15" type="ORF">BFL28_18130</name>
</gene>
<keyword evidence="10 13" id="KW-1133">Transmembrane helix</keyword>
<keyword evidence="7" id="KW-0547">Nucleotide-binding</keyword>
<evidence type="ECO:0000256" key="11">
    <source>
        <dbReference type="ARBA" id="ARBA00023012"/>
    </source>
</evidence>